<comment type="cofactor">
    <cofactor evidence="1">
        <name>[4Fe-4S] cluster</name>
        <dbReference type="ChEBI" id="CHEBI:49883"/>
    </cofactor>
</comment>
<protein>
    <recommendedName>
        <fullName evidence="3 10">Quinolinate synthase</fullName>
        <ecNumber evidence="3 10">2.5.1.72</ecNumber>
    </recommendedName>
</protein>
<dbReference type="GO" id="GO:0005829">
    <property type="term" value="C:cytosol"/>
    <property type="evidence" value="ECO:0007669"/>
    <property type="project" value="TreeGrafter"/>
</dbReference>
<dbReference type="Pfam" id="PF02445">
    <property type="entry name" value="NadA"/>
    <property type="match status" value="1"/>
</dbReference>
<dbReference type="PANTHER" id="PTHR30573">
    <property type="entry name" value="QUINOLINATE SYNTHETASE A"/>
    <property type="match status" value="1"/>
</dbReference>
<comment type="pathway">
    <text evidence="2">Cofactor biosynthesis; NAD(+) biosynthesis; quinolinate from iminoaspartate: step 1/1.</text>
</comment>
<dbReference type="NCBIfam" id="TIGR00550">
    <property type="entry name" value="nadA"/>
    <property type="match status" value="1"/>
</dbReference>
<dbReference type="Gene3D" id="3.40.50.10800">
    <property type="entry name" value="NadA-like"/>
    <property type="match status" value="3"/>
</dbReference>
<keyword evidence="5" id="KW-0662">Pyridine nucleotide biosynthesis</keyword>
<evidence type="ECO:0000256" key="5">
    <source>
        <dbReference type="ARBA" id="ARBA00022642"/>
    </source>
</evidence>
<keyword evidence="6" id="KW-0808">Transferase</keyword>
<accession>A0A7X1E8M4</accession>
<dbReference type="UniPathway" id="UPA00253">
    <property type="reaction ID" value="UER00327"/>
</dbReference>
<evidence type="ECO:0000256" key="10">
    <source>
        <dbReference type="NCBIfam" id="TIGR00550"/>
    </source>
</evidence>
<keyword evidence="9" id="KW-0411">Iron-sulfur</keyword>
<evidence type="ECO:0000256" key="4">
    <source>
        <dbReference type="ARBA" id="ARBA00022485"/>
    </source>
</evidence>
<evidence type="ECO:0000256" key="3">
    <source>
        <dbReference type="ARBA" id="ARBA00012669"/>
    </source>
</evidence>
<dbReference type="Proteomes" id="UP000526501">
    <property type="component" value="Unassembled WGS sequence"/>
</dbReference>
<dbReference type="GO" id="GO:0008987">
    <property type="term" value="F:quinolinate synthetase A activity"/>
    <property type="evidence" value="ECO:0007669"/>
    <property type="project" value="UniProtKB-UniRule"/>
</dbReference>
<dbReference type="SUPFAM" id="SSF142754">
    <property type="entry name" value="NadA-like"/>
    <property type="match status" value="1"/>
</dbReference>
<dbReference type="PANTHER" id="PTHR30573:SF0">
    <property type="entry name" value="QUINOLINATE SYNTHASE, CHLOROPLASTIC"/>
    <property type="match status" value="1"/>
</dbReference>
<evidence type="ECO:0000313" key="12">
    <source>
        <dbReference type="Proteomes" id="UP000526501"/>
    </source>
</evidence>
<proteinExistence type="predicted"/>
<sequence length="361" mass="39953">MVSSADKRNYSEDQVEAEAERLLAKLMHVECEASRSWNLDACREIAPLTLEINELKKEKGAVLLAHSYVEPEIIYGVADYSGDSYMLSLKAKEAAAETIVFSGVVFMAETAKILSPQAQVVVPDRASGCSLADSLTGEQLRELKKLYPEAAVVCYINSTAEVKAECDVCVTSSNVYKIVASLPQKQVLFVPDRLMAENIRVEMKKMGIEKEIVSSDGTCIVHDNFDPETIAEARSKFPGLKVVSHPECTLNITERSDYVGSTGGMMQYVKATQAPYFMMLTECGLVERIEVEAPEKRFISGCKLCPYMKMNSLEKIRDVLLEPRPEQIIELDEELRLKALGSIDRMFEIAEGTAHAPGKGC</sequence>
<dbReference type="GO" id="GO:0046872">
    <property type="term" value="F:metal ion binding"/>
    <property type="evidence" value="ECO:0007669"/>
    <property type="project" value="UniProtKB-KW"/>
</dbReference>
<dbReference type="InterPro" id="IPR036094">
    <property type="entry name" value="NadA_sf"/>
</dbReference>
<keyword evidence="7" id="KW-0479">Metal-binding</keyword>
<name>A0A7X1E8M4_9BACT</name>
<dbReference type="RefSeq" id="WP_185660314.1">
    <property type="nucleotide sequence ID" value="NZ_CAWPOO010000012.1"/>
</dbReference>
<dbReference type="AlphaFoldDB" id="A0A7X1E8M4"/>
<comment type="caution">
    <text evidence="11">The sequence shown here is derived from an EMBL/GenBank/DDBJ whole genome shotgun (WGS) entry which is preliminary data.</text>
</comment>
<evidence type="ECO:0000256" key="9">
    <source>
        <dbReference type="ARBA" id="ARBA00023014"/>
    </source>
</evidence>
<dbReference type="GO" id="GO:0051539">
    <property type="term" value="F:4 iron, 4 sulfur cluster binding"/>
    <property type="evidence" value="ECO:0007669"/>
    <property type="project" value="UniProtKB-KW"/>
</dbReference>
<evidence type="ECO:0000256" key="1">
    <source>
        <dbReference type="ARBA" id="ARBA00001966"/>
    </source>
</evidence>
<evidence type="ECO:0000256" key="2">
    <source>
        <dbReference type="ARBA" id="ARBA00005065"/>
    </source>
</evidence>
<dbReference type="InterPro" id="IPR003473">
    <property type="entry name" value="NadA"/>
</dbReference>
<dbReference type="EC" id="2.5.1.72" evidence="3 10"/>
<reference evidence="11 12" key="1">
    <citation type="submission" date="2020-07" db="EMBL/GenBank/DDBJ databases">
        <authorList>
            <person name="Feng X."/>
        </authorList>
    </citation>
    <scope>NUCLEOTIDE SEQUENCE [LARGE SCALE GENOMIC DNA]</scope>
    <source>
        <strain evidence="11 12">JCM23202</strain>
    </source>
</reference>
<keyword evidence="12" id="KW-1185">Reference proteome</keyword>
<keyword evidence="8" id="KW-0408">Iron</keyword>
<dbReference type="GO" id="GO:0034628">
    <property type="term" value="P:'de novo' NAD+ biosynthetic process from L-aspartate"/>
    <property type="evidence" value="ECO:0007669"/>
    <property type="project" value="TreeGrafter"/>
</dbReference>
<keyword evidence="4" id="KW-0004">4Fe-4S</keyword>
<evidence type="ECO:0000313" key="11">
    <source>
        <dbReference type="EMBL" id="MBC2606441.1"/>
    </source>
</evidence>
<evidence type="ECO:0000256" key="6">
    <source>
        <dbReference type="ARBA" id="ARBA00022679"/>
    </source>
</evidence>
<dbReference type="NCBIfam" id="NF006878">
    <property type="entry name" value="PRK09375.1-2"/>
    <property type="match status" value="1"/>
</dbReference>
<gene>
    <name evidence="11" type="primary">nadA</name>
    <name evidence="11" type="ORF">H5P27_10335</name>
</gene>
<evidence type="ECO:0000256" key="8">
    <source>
        <dbReference type="ARBA" id="ARBA00023004"/>
    </source>
</evidence>
<dbReference type="EMBL" id="JACHVC010000012">
    <property type="protein sequence ID" value="MBC2606441.1"/>
    <property type="molecule type" value="Genomic_DNA"/>
</dbReference>
<evidence type="ECO:0000256" key="7">
    <source>
        <dbReference type="ARBA" id="ARBA00022723"/>
    </source>
</evidence>
<organism evidence="11 12">
    <name type="scientific">Pelagicoccus albus</name>
    <dbReference type="NCBI Taxonomy" id="415222"/>
    <lineage>
        <taxon>Bacteria</taxon>
        <taxon>Pseudomonadati</taxon>
        <taxon>Verrucomicrobiota</taxon>
        <taxon>Opitutia</taxon>
        <taxon>Puniceicoccales</taxon>
        <taxon>Pelagicoccaceae</taxon>
        <taxon>Pelagicoccus</taxon>
    </lineage>
</organism>